<dbReference type="Proteomes" id="UP000754883">
    <property type="component" value="Unassembled WGS sequence"/>
</dbReference>
<dbReference type="GO" id="GO:0071949">
    <property type="term" value="F:FAD binding"/>
    <property type="evidence" value="ECO:0007669"/>
    <property type="project" value="InterPro"/>
</dbReference>
<evidence type="ECO:0000256" key="2">
    <source>
        <dbReference type="ARBA" id="ARBA00007992"/>
    </source>
</evidence>
<sequence>MENRRIRIGIIGGGLAGASIANSLSRIPSIAIDVFEAAPEFSERGAAVGLALPSQRALQELLEDAKETLRKAQSVPIASSRFMLGSGPHAGTVVVDFGDAEKFGAPELIVHRASLLRELLAPLPESILHPNKKMISIVKTDAGVKVYFADGTDYEFDAVIGADGVFGTVRDHVLADEAKQYSASPAGFWDCRVLVPFEKAKAVLGEDLFKLDRQYGWAGDGAFLLHDVLENGTVVHCVISAVEHESPPDRKHKLTREFLNKTLANWLDGPIASGIIDLVLEQDDPRGYSEWEHKATPTYARGRVCIMGDAAHASTPFQAAGAGQAFEDGMILSALLGHISSPDDIEAAFKVYDEVRRPRCQRVIDSSRGTGLIMCGRSEAGLDPEKILQAVAPRWDFLNLDLKSYVQEAVQKLDERLGA</sequence>
<keyword evidence="5" id="KW-0560">Oxidoreductase</keyword>
<comment type="caution">
    <text evidence="8">The sequence shown here is derived from an EMBL/GenBank/DDBJ whole genome shotgun (WGS) entry which is preliminary data.</text>
</comment>
<dbReference type="Pfam" id="PF01494">
    <property type="entry name" value="FAD_binding_3"/>
    <property type="match status" value="1"/>
</dbReference>
<evidence type="ECO:0000256" key="1">
    <source>
        <dbReference type="ARBA" id="ARBA00001974"/>
    </source>
</evidence>
<dbReference type="PRINTS" id="PR00420">
    <property type="entry name" value="RNGMNOXGNASE"/>
</dbReference>
<gene>
    <name evidence="8" type="ORF">CBYS24578_00010353</name>
</gene>
<dbReference type="PANTHER" id="PTHR46720">
    <property type="entry name" value="HYDROXYLASE, PUTATIVE (AFU_ORTHOLOGUE AFUA_3G01460)-RELATED"/>
    <property type="match status" value="1"/>
</dbReference>
<evidence type="ECO:0000256" key="4">
    <source>
        <dbReference type="ARBA" id="ARBA00022827"/>
    </source>
</evidence>
<dbReference type="GO" id="GO:0044550">
    <property type="term" value="P:secondary metabolite biosynthetic process"/>
    <property type="evidence" value="ECO:0007669"/>
    <property type="project" value="TreeGrafter"/>
</dbReference>
<name>A0A9N9UAD3_9HYPO</name>
<keyword evidence="4" id="KW-0274">FAD</keyword>
<accession>A0A9N9UAD3</accession>
<evidence type="ECO:0000256" key="5">
    <source>
        <dbReference type="ARBA" id="ARBA00023002"/>
    </source>
</evidence>
<dbReference type="AlphaFoldDB" id="A0A9N9UAD3"/>
<protein>
    <recommendedName>
        <fullName evidence="7">FAD-binding domain-containing protein</fullName>
    </recommendedName>
</protein>
<reference evidence="9" key="1">
    <citation type="submission" date="2019-06" db="EMBL/GenBank/DDBJ databases">
        <authorList>
            <person name="Broberg M."/>
        </authorList>
    </citation>
    <scope>NUCLEOTIDE SEQUENCE [LARGE SCALE GENOMIC DNA]</scope>
</reference>
<dbReference type="SUPFAM" id="SSF51905">
    <property type="entry name" value="FAD/NAD(P)-binding domain"/>
    <property type="match status" value="1"/>
</dbReference>
<evidence type="ECO:0000259" key="7">
    <source>
        <dbReference type="Pfam" id="PF01494"/>
    </source>
</evidence>
<dbReference type="InterPro" id="IPR036188">
    <property type="entry name" value="FAD/NAD-bd_sf"/>
</dbReference>
<dbReference type="EMBL" id="CABFNO020001361">
    <property type="protein sequence ID" value="CAG9983352.1"/>
    <property type="molecule type" value="Genomic_DNA"/>
</dbReference>
<dbReference type="GO" id="GO:0004497">
    <property type="term" value="F:monooxygenase activity"/>
    <property type="evidence" value="ECO:0007669"/>
    <property type="project" value="UniProtKB-KW"/>
</dbReference>
<evidence type="ECO:0000256" key="3">
    <source>
        <dbReference type="ARBA" id="ARBA00022630"/>
    </source>
</evidence>
<keyword evidence="6" id="KW-0503">Monooxygenase</keyword>
<comment type="cofactor">
    <cofactor evidence="1">
        <name>FAD</name>
        <dbReference type="ChEBI" id="CHEBI:57692"/>
    </cofactor>
</comment>
<keyword evidence="9" id="KW-1185">Reference proteome</keyword>
<reference evidence="8 9" key="2">
    <citation type="submission" date="2021-10" db="EMBL/GenBank/DDBJ databases">
        <authorList>
            <person name="Piombo E."/>
        </authorList>
    </citation>
    <scope>NUCLEOTIDE SEQUENCE [LARGE SCALE GENOMIC DNA]</scope>
</reference>
<evidence type="ECO:0000256" key="6">
    <source>
        <dbReference type="ARBA" id="ARBA00023033"/>
    </source>
</evidence>
<feature type="domain" description="FAD-binding" evidence="7">
    <location>
        <begin position="8"/>
        <end position="366"/>
    </location>
</feature>
<dbReference type="OrthoDB" id="417877at2759"/>
<organism evidence="8 9">
    <name type="scientific">Clonostachys byssicola</name>
    <dbReference type="NCBI Taxonomy" id="160290"/>
    <lineage>
        <taxon>Eukaryota</taxon>
        <taxon>Fungi</taxon>
        <taxon>Dikarya</taxon>
        <taxon>Ascomycota</taxon>
        <taxon>Pezizomycotina</taxon>
        <taxon>Sordariomycetes</taxon>
        <taxon>Hypocreomycetidae</taxon>
        <taxon>Hypocreales</taxon>
        <taxon>Bionectriaceae</taxon>
        <taxon>Clonostachys</taxon>
    </lineage>
</organism>
<evidence type="ECO:0000313" key="8">
    <source>
        <dbReference type="EMBL" id="CAG9983352.1"/>
    </source>
</evidence>
<dbReference type="PANTHER" id="PTHR46720:SF3">
    <property type="entry name" value="FAD-BINDING DOMAIN-CONTAINING PROTEIN-RELATED"/>
    <property type="match status" value="1"/>
</dbReference>
<dbReference type="Gene3D" id="3.50.50.60">
    <property type="entry name" value="FAD/NAD(P)-binding domain"/>
    <property type="match status" value="1"/>
</dbReference>
<comment type="similarity">
    <text evidence="2">Belongs to the paxM FAD-dependent monooxygenase family.</text>
</comment>
<evidence type="ECO:0000313" key="9">
    <source>
        <dbReference type="Proteomes" id="UP000754883"/>
    </source>
</evidence>
<proteinExistence type="inferred from homology"/>
<dbReference type="InterPro" id="IPR051104">
    <property type="entry name" value="FAD_monoxygenase"/>
</dbReference>
<keyword evidence="3" id="KW-0285">Flavoprotein</keyword>
<dbReference type="InterPro" id="IPR002938">
    <property type="entry name" value="FAD-bd"/>
</dbReference>